<sequence length="73" mass="8126">MEILLWLVPPAVVTVVAMVWVSWLGRERSAPDRHEQVRRIGSALEQPPRAGYAVPPSRRDRSTGVAVRRPGAD</sequence>
<name>A0A6P0HN87_9ACTN</name>
<dbReference type="EMBL" id="JAAGXA010000011">
    <property type="protein sequence ID" value="NEN79704.1"/>
    <property type="molecule type" value="Genomic_DNA"/>
</dbReference>
<accession>A0A6P0HN87</accession>
<keyword evidence="2" id="KW-1133">Transmembrane helix</keyword>
<feature type="transmembrane region" description="Helical" evidence="2">
    <location>
        <begin position="6"/>
        <end position="25"/>
    </location>
</feature>
<comment type="caution">
    <text evidence="3">The sequence shown here is derived from an EMBL/GenBank/DDBJ whole genome shotgun (WGS) entry which is preliminary data.</text>
</comment>
<evidence type="ECO:0000313" key="3">
    <source>
        <dbReference type="EMBL" id="NEN79704.1"/>
    </source>
</evidence>
<keyword evidence="4" id="KW-1185">Reference proteome</keyword>
<organism evidence="3 4">
    <name type="scientific">Nocardioides zeae</name>
    <dbReference type="NCBI Taxonomy" id="1457234"/>
    <lineage>
        <taxon>Bacteria</taxon>
        <taxon>Bacillati</taxon>
        <taxon>Actinomycetota</taxon>
        <taxon>Actinomycetes</taxon>
        <taxon>Propionibacteriales</taxon>
        <taxon>Nocardioidaceae</taxon>
        <taxon>Nocardioides</taxon>
    </lineage>
</organism>
<keyword evidence="2" id="KW-0472">Membrane</keyword>
<evidence type="ECO:0000313" key="4">
    <source>
        <dbReference type="Proteomes" id="UP000468687"/>
    </source>
</evidence>
<reference evidence="3 4" key="1">
    <citation type="journal article" date="2014" name="Int. J. Syst. Evol. Microbiol.">
        <title>Nocardioides zeae sp. nov., isolated from the stem of Zea mays.</title>
        <authorList>
            <person name="Glaeser S.P."/>
            <person name="McInroy J.A."/>
            <person name="Busse H.J."/>
            <person name="Kampfer P."/>
        </authorList>
    </citation>
    <scope>NUCLEOTIDE SEQUENCE [LARGE SCALE GENOMIC DNA]</scope>
    <source>
        <strain evidence="3 4">JCM 30728</strain>
    </source>
</reference>
<evidence type="ECO:0000256" key="2">
    <source>
        <dbReference type="SAM" id="Phobius"/>
    </source>
</evidence>
<keyword evidence="2" id="KW-0812">Transmembrane</keyword>
<dbReference type="RefSeq" id="WP_163773169.1">
    <property type="nucleotide sequence ID" value="NZ_JAAGXA010000011.1"/>
</dbReference>
<dbReference type="AlphaFoldDB" id="A0A6P0HN87"/>
<proteinExistence type="predicted"/>
<feature type="region of interest" description="Disordered" evidence="1">
    <location>
        <begin position="47"/>
        <end position="73"/>
    </location>
</feature>
<protein>
    <submittedName>
        <fullName evidence="3">Uncharacterized protein</fullName>
    </submittedName>
</protein>
<dbReference type="Proteomes" id="UP000468687">
    <property type="component" value="Unassembled WGS sequence"/>
</dbReference>
<evidence type="ECO:0000256" key="1">
    <source>
        <dbReference type="SAM" id="MobiDB-lite"/>
    </source>
</evidence>
<gene>
    <name evidence="3" type="ORF">G3T38_15620</name>
</gene>